<sequence length="207" mass="23460">MWRKLHLWGGILLALPMLIVGVSTLFIAHGEAWGAKEIKFGEPSAQMDYKALLPVTDGYWLAGKYGLTLFNSAGEKQQHVLPDIDVRAVRQLDGQLYAATKMGLYQLQGSDWTQLYSEDISDVASQDGQLWLLAKDQGVLVQQGGQWQMKLALEKGKSAYDLNKLMKHLHTGEALLGKYDWIWMDLLGFYLIVFSVTGIWLWWRRSA</sequence>
<keyword evidence="1" id="KW-0812">Transmembrane</keyword>
<comment type="caution">
    <text evidence="2">The sequence shown here is derived from an EMBL/GenBank/DDBJ whole genome shotgun (WGS) entry which is preliminary data.</text>
</comment>
<feature type="transmembrane region" description="Helical" evidence="1">
    <location>
        <begin position="181"/>
        <end position="203"/>
    </location>
</feature>
<keyword evidence="1" id="KW-0472">Membrane</keyword>
<dbReference type="Proteomes" id="UP001257909">
    <property type="component" value="Unassembled WGS sequence"/>
</dbReference>
<organism evidence="2 3">
    <name type="scientific">Rheinheimera soli</name>
    <dbReference type="NCBI Taxonomy" id="443616"/>
    <lineage>
        <taxon>Bacteria</taxon>
        <taxon>Pseudomonadati</taxon>
        <taxon>Pseudomonadota</taxon>
        <taxon>Gammaproteobacteria</taxon>
        <taxon>Chromatiales</taxon>
        <taxon>Chromatiaceae</taxon>
        <taxon>Rheinheimera</taxon>
    </lineage>
</organism>
<evidence type="ECO:0000313" key="2">
    <source>
        <dbReference type="EMBL" id="MDR7120891.1"/>
    </source>
</evidence>
<name>A0ABU1VYT7_9GAMM</name>
<evidence type="ECO:0000256" key="1">
    <source>
        <dbReference type="SAM" id="Phobius"/>
    </source>
</evidence>
<reference evidence="2 3" key="1">
    <citation type="submission" date="2023-07" db="EMBL/GenBank/DDBJ databases">
        <title>Sorghum-associated microbial communities from plants grown in Nebraska, USA.</title>
        <authorList>
            <person name="Schachtman D."/>
        </authorList>
    </citation>
    <scope>NUCLEOTIDE SEQUENCE [LARGE SCALE GENOMIC DNA]</scope>
    <source>
        <strain evidence="2 3">4138</strain>
    </source>
</reference>
<accession>A0ABU1VYT7</accession>
<proteinExistence type="predicted"/>
<dbReference type="Pfam" id="PF03929">
    <property type="entry name" value="PepSY_TM"/>
    <property type="match status" value="1"/>
</dbReference>
<protein>
    <recommendedName>
        <fullName evidence="4">PepSY domain-containing protein</fullName>
    </recommendedName>
</protein>
<dbReference type="InterPro" id="IPR005625">
    <property type="entry name" value="PepSY-ass_TM"/>
</dbReference>
<keyword evidence="1" id="KW-1133">Transmembrane helix</keyword>
<evidence type="ECO:0000313" key="3">
    <source>
        <dbReference type="Proteomes" id="UP001257909"/>
    </source>
</evidence>
<keyword evidence="3" id="KW-1185">Reference proteome</keyword>
<dbReference type="RefSeq" id="WP_310277029.1">
    <property type="nucleotide sequence ID" value="NZ_JAVDWR010000004.1"/>
</dbReference>
<feature type="transmembrane region" description="Helical" evidence="1">
    <location>
        <begin position="7"/>
        <end position="28"/>
    </location>
</feature>
<evidence type="ECO:0008006" key="4">
    <source>
        <dbReference type="Google" id="ProtNLM"/>
    </source>
</evidence>
<gene>
    <name evidence="2" type="ORF">J2W69_001829</name>
</gene>
<dbReference type="EMBL" id="JAVDWR010000004">
    <property type="protein sequence ID" value="MDR7120891.1"/>
    <property type="molecule type" value="Genomic_DNA"/>
</dbReference>